<protein>
    <submittedName>
        <fullName evidence="2">Uncharacterized protein</fullName>
    </submittedName>
</protein>
<evidence type="ECO:0000313" key="2">
    <source>
        <dbReference type="EMBL" id="KAJ3120320.1"/>
    </source>
</evidence>
<feature type="region of interest" description="Disordered" evidence="1">
    <location>
        <begin position="1"/>
        <end position="24"/>
    </location>
</feature>
<keyword evidence="3" id="KW-1185">Reference proteome</keyword>
<feature type="region of interest" description="Disordered" evidence="1">
    <location>
        <begin position="91"/>
        <end position="129"/>
    </location>
</feature>
<feature type="compositionally biased region" description="Polar residues" evidence="1">
    <location>
        <begin position="93"/>
        <end position="108"/>
    </location>
</feature>
<evidence type="ECO:0000313" key="3">
    <source>
        <dbReference type="Proteomes" id="UP001211907"/>
    </source>
</evidence>
<dbReference type="AlphaFoldDB" id="A0AAD5T538"/>
<dbReference type="EMBL" id="JADGJH010000975">
    <property type="protein sequence ID" value="KAJ3120320.1"/>
    <property type="molecule type" value="Genomic_DNA"/>
</dbReference>
<gene>
    <name evidence="2" type="ORF">HK100_012844</name>
</gene>
<dbReference type="Proteomes" id="UP001211907">
    <property type="component" value="Unassembled WGS sequence"/>
</dbReference>
<reference evidence="2" key="1">
    <citation type="submission" date="2020-05" db="EMBL/GenBank/DDBJ databases">
        <title>Phylogenomic resolution of chytrid fungi.</title>
        <authorList>
            <person name="Stajich J.E."/>
            <person name="Amses K."/>
            <person name="Simmons R."/>
            <person name="Seto K."/>
            <person name="Myers J."/>
            <person name="Bonds A."/>
            <person name="Quandt C.A."/>
            <person name="Barry K."/>
            <person name="Liu P."/>
            <person name="Grigoriev I."/>
            <person name="Longcore J.E."/>
            <person name="James T.Y."/>
        </authorList>
    </citation>
    <scope>NUCLEOTIDE SEQUENCE</scope>
    <source>
        <strain evidence="2">JEL0513</strain>
    </source>
</reference>
<feature type="region of interest" description="Disordered" evidence="1">
    <location>
        <begin position="48"/>
        <end position="70"/>
    </location>
</feature>
<organism evidence="2 3">
    <name type="scientific">Physocladia obscura</name>
    <dbReference type="NCBI Taxonomy" id="109957"/>
    <lineage>
        <taxon>Eukaryota</taxon>
        <taxon>Fungi</taxon>
        <taxon>Fungi incertae sedis</taxon>
        <taxon>Chytridiomycota</taxon>
        <taxon>Chytridiomycota incertae sedis</taxon>
        <taxon>Chytridiomycetes</taxon>
        <taxon>Chytridiales</taxon>
        <taxon>Chytriomycetaceae</taxon>
        <taxon>Physocladia</taxon>
    </lineage>
</organism>
<name>A0AAD5T538_9FUNG</name>
<feature type="compositionally biased region" description="Polar residues" evidence="1">
    <location>
        <begin position="1"/>
        <end position="23"/>
    </location>
</feature>
<proteinExistence type="predicted"/>
<evidence type="ECO:0000256" key="1">
    <source>
        <dbReference type="SAM" id="MobiDB-lite"/>
    </source>
</evidence>
<feature type="compositionally biased region" description="Polar residues" evidence="1">
    <location>
        <begin position="57"/>
        <end position="69"/>
    </location>
</feature>
<accession>A0AAD5T538</accession>
<comment type="caution">
    <text evidence="2">The sequence shown here is derived from an EMBL/GenBank/DDBJ whole genome shotgun (WGS) entry which is preliminary data.</text>
</comment>
<sequence length="196" mass="20872">MRRTTSAKGHAITSSANNETNLDADNIEAVGEIQEAGFELGKINAKLKGRNTRKNSDASTKSQVYSHSRSAVDLRDLEDVDGGRHGFGAAVGTGTTIGSSRATSQSALATMPHPSLSPNPDSNSETNNLNQDRNFIFHTLPKSQPQPTVLNPSRSTKRFYSYSSLSVLSAAPDKKSVIVGGKDGLLATNIPSKHNH</sequence>
<feature type="compositionally biased region" description="Polar residues" evidence="1">
    <location>
        <begin position="116"/>
        <end position="129"/>
    </location>
</feature>